<dbReference type="EC" id="5.3.3.1" evidence="2"/>
<feature type="domain" description="SnoaL-like" evidence="1">
    <location>
        <begin position="17"/>
        <end position="116"/>
    </location>
</feature>
<dbReference type="Proteomes" id="UP001163947">
    <property type="component" value="Chromosome"/>
</dbReference>
<dbReference type="GO" id="GO:0004769">
    <property type="term" value="F:steroid Delta-isomerase activity"/>
    <property type="evidence" value="ECO:0007669"/>
    <property type="project" value="UniProtKB-EC"/>
</dbReference>
<reference evidence="2" key="2">
    <citation type="submission" date="2019-10" db="EMBL/GenBank/DDBJ databases">
        <title>Draft genome sequence of Rhodococcus aetherivorans JCM 14343.</title>
        <authorList>
            <person name="Inoue D."/>
            <person name="Nakazawa M."/>
            <person name="Yamamoto N."/>
            <person name="Sei K."/>
            <person name="Ike M."/>
        </authorList>
    </citation>
    <scope>NUCLEOTIDE SEQUENCE</scope>
    <source>
        <strain evidence="2">JCM 14343</strain>
    </source>
</reference>
<dbReference type="EMBL" id="BLAH01000084">
    <property type="protein sequence ID" value="GES37402.1"/>
    <property type="molecule type" value="Genomic_DNA"/>
</dbReference>
<evidence type="ECO:0000313" key="4">
    <source>
        <dbReference type="Proteomes" id="UP000325466"/>
    </source>
</evidence>
<dbReference type="Pfam" id="PF12680">
    <property type="entry name" value="SnoaL_2"/>
    <property type="match status" value="1"/>
</dbReference>
<reference evidence="3" key="3">
    <citation type="submission" date="2022-09" db="EMBL/GenBank/DDBJ databases">
        <title>The genome sequence of Rhodococcus aetherivorans N1.</title>
        <authorList>
            <person name="Jiang W."/>
        </authorList>
    </citation>
    <scope>NUCLEOTIDE SEQUENCE</scope>
    <source>
        <strain evidence="3">N1</strain>
    </source>
</reference>
<organism evidence="3 5">
    <name type="scientific">Rhodococcus aetherivorans</name>
    <dbReference type="NCBI Taxonomy" id="191292"/>
    <lineage>
        <taxon>Bacteria</taxon>
        <taxon>Bacillati</taxon>
        <taxon>Actinomycetota</taxon>
        <taxon>Actinomycetes</taxon>
        <taxon>Mycobacteriales</taxon>
        <taxon>Nocardiaceae</taxon>
        <taxon>Rhodococcus</taxon>
    </lineage>
</organism>
<protein>
    <submittedName>
        <fullName evidence="3">Nuclear transport factor 2 family protein</fullName>
    </submittedName>
    <submittedName>
        <fullName evidence="2">Steroid delta-isomerase</fullName>
        <ecNumber evidence="2">5.3.3.1</ecNumber>
    </submittedName>
</protein>
<evidence type="ECO:0000313" key="5">
    <source>
        <dbReference type="Proteomes" id="UP001163947"/>
    </source>
</evidence>
<accession>A0A5M3YAX8</accession>
<gene>
    <name evidence="3" type="ORF">OCS65_07890</name>
    <name evidence="2" type="ORF">RAJCM14343_2656</name>
</gene>
<dbReference type="EMBL" id="CP106982">
    <property type="protein sequence ID" value="UYF95666.1"/>
    <property type="molecule type" value="Genomic_DNA"/>
</dbReference>
<name>A0A5M3YAX8_9NOCA</name>
<dbReference type="GeneID" id="83620329"/>
<dbReference type="InterPro" id="IPR032710">
    <property type="entry name" value="NTF2-like_dom_sf"/>
</dbReference>
<dbReference type="RefSeq" id="WP_043796674.1">
    <property type="nucleotide sequence ID" value="NZ_BAAAYP010000005.1"/>
</dbReference>
<dbReference type="InterPro" id="IPR037401">
    <property type="entry name" value="SnoaL-like"/>
</dbReference>
<keyword evidence="2" id="KW-0413">Isomerase</keyword>
<evidence type="ECO:0000313" key="3">
    <source>
        <dbReference type="EMBL" id="UYF95666.1"/>
    </source>
</evidence>
<evidence type="ECO:0000259" key="1">
    <source>
        <dbReference type="Pfam" id="PF12680"/>
    </source>
</evidence>
<dbReference type="AlphaFoldDB" id="A0A5M3YAX8"/>
<dbReference type="Proteomes" id="UP000325466">
    <property type="component" value="Unassembled WGS sequence"/>
</dbReference>
<reference evidence="2 4" key="1">
    <citation type="journal article" date="2018" name="Biodegradation">
        <title>1,4-Dioxane degradation characteristics of Rhodococcus aetherivorans JCM 14343.</title>
        <authorList>
            <person name="Inoue D."/>
            <person name="Tsunoda T."/>
            <person name="Yamamoto N."/>
            <person name="Ike M."/>
            <person name="Sei K."/>
        </authorList>
    </citation>
    <scope>NUCLEOTIDE SEQUENCE [LARGE SCALE GENOMIC DNA]</scope>
    <source>
        <strain evidence="2 4">JCM 14343</strain>
    </source>
</reference>
<proteinExistence type="predicted"/>
<dbReference type="KEGG" id="rav:AAT18_20785"/>
<dbReference type="Gene3D" id="3.10.450.50">
    <property type="match status" value="1"/>
</dbReference>
<keyword evidence="4" id="KW-1185">Reference proteome</keyword>
<dbReference type="SUPFAM" id="SSF54427">
    <property type="entry name" value="NTF2-like"/>
    <property type="match status" value="1"/>
</dbReference>
<sequence length="129" mass="13978">MTTSGTVTHAERIRATVVEYLAAVADGSGADIAALYAEDATLEDPVGSAPRTGRAAIAEFYRALEGSRRATELLALRVTGSCAAFHFRVVTETGGRVHEVEPIDVMTFDDQARITSMRAYWAPSDMRQR</sequence>
<evidence type="ECO:0000313" key="2">
    <source>
        <dbReference type="EMBL" id="GES37402.1"/>
    </source>
</evidence>